<evidence type="ECO:0000313" key="3">
    <source>
        <dbReference type="WBParaSite" id="jg1761"/>
    </source>
</evidence>
<dbReference type="AlphaFoldDB" id="A0A915D9R5"/>
<name>A0A915D9R5_9BILA</name>
<dbReference type="WBParaSite" id="jg1761">
    <property type="protein sequence ID" value="jg1761"/>
    <property type="gene ID" value="jg1761"/>
</dbReference>
<dbReference type="Proteomes" id="UP000887574">
    <property type="component" value="Unplaced"/>
</dbReference>
<feature type="compositionally biased region" description="Basic and acidic residues" evidence="1">
    <location>
        <begin position="1"/>
        <end position="15"/>
    </location>
</feature>
<organism evidence="2 3">
    <name type="scientific">Ditylenchus dipsaci</name>
    <dbReference type="NCBI Taxonomy" id="166011"/>
    <lineage>
        <taxon>Eukaryota</taxon>
        <taxon>Metazoa</taxon>
        <taxon>Ecdysozoa</taxon>
        <taxon>Nematoda</taxon>
        <taxon>Chromadorea</taxon>
        <taxon>Rhabditida</taxon>
        <taxon>Tylenchina</taxon>
        <taxon>Tylenchomorpha</taxon>
        <taxon>Sphaerularioidea</taxon>
        <taxon>Anguinidae</taxon>
        <taxon>Anguininae</taxon>
        <taxon>Ditylenchus</taxon>
    </lineage>
</organism>
<protein>
    <submittedName>
        <fullName evidence="3">Uncharacterized protein</fullName>
    </submittedName>
</protein>
<evidence type="ECO:0000313" key="2">
    <source>
        <dbReference type="Proteomes" id="UP000887574"/>
    </source>
</evidence>
<feature type="region of interest" description="Disordered" evidence="1">
    <location>
        <begin position="1"/>
        <end position="89"/>
    </location>
</feature>
<accession>A0A915D9R5</accession>
<sequence length="89" mass="9301">MQSRKSGGEEARLAGEGEAQGVRGTGGPEEVAIGDAQAAQERLESTKDGAPYDYSDQKFRLLPKQEGGSGESIEAVRSPKACSSIFRGA</sequence>
<proteinExistence type="predicted"/>
<reference evidence="3" key="1">
    <citation type="submission" date="2022-11" db="UniProtKB">
        <authorList>
            <consortium name="WormBaseParasite"/>
        </authorList>
    </citation>
    <scope>IDENTIFICATION</scope>
</reference>
<keyword evidence="2" id="KW-1185">Reference proteome</keyword>
<evidence type="ECO:0000256" key="1">
    <source>
        <dbReference type="SAM" id="MobiDB-lite"/>
    </source>
</evidence>